<keyword evidence="2" id="KW-1185">Reference proteome</keyword>
<organism evidence="1 2">
    <name type="scientific">Herbihabitans rhizosphaerae</name>
    <dbReference type="NCBI Taxonomy" id="1872711"/>
    <lineage>
        <taxon>Bacteria</taxon>
        <taxon>Bacillati</taxon>
        <taxon>Actinomycetota</taxon>
        <taxon>Actinomycetes</taxon>
        <taxon>Pseudonocardiales</taxon>
        <taxon>Pseudonocardiaceae</taxon>
        <taxon>Herbihabitans</taxon>
    </lineage>
</organism>
<evidence type="ECO:0000313" key="2">
    <source>
        <dbReference type="Proteomes" id="UP000294257"/>
    </source>
</evidence>
<name>A0A4Q7L412_9PSEU</name>
<accession>A0A4Q7L412</accession>
<protein>
    <recommendedName>
        <fullName evidence="3">PE family protein</fullName>
    </recommendedName>
</protein>
<comment type="caution">
    <text evidence="1">The sequence shown here is derived from an EMBL/GenBank/DDBJ whole genome shotgun (WGS) entry which is preliminary data.</text>
</comment>
<dbReference type="AlphaFoldDB" id="A0A4Q7L412"/>
<sequence length="146" mass="16125">MSFNPHDFSPEERVRMALDEVRFNASTHIFGGEGRDHSGGGSGAGEFVFADLAELDGVITEWMTLRDEIRHDQYLFTQAVGFMVAPAQDDPSGEQAGAAKVSVEKARDHNKAMLDYADDYITRLTASRQAMAATEERNTARVTPRD</sequence>
<gene>
    <name evidence="1" type="ORF">EV193_101234</name>
</gene>
<evidence type="ECO:0000313" key="1">
    <source>
        <dbReference type="EMBL" id="RZS44359.1"/>
    </source>
</evidence>
<dbReference type="Proteomes" id="UP000294257">
    <property type="component" value="Unassembled WGS sequence"/>
</dbReference>
<proteinExistence type="predicted"/>
<evidence type="ECO:0008006" key="3">
    <source>
        <dbReference type="Google" id="ProtNLM"/>
    </source>
</evidence>
<reference evidence="1 2" key="1">
    <citation type="submission" date="2019-02" db="EMBL/GenBank/DDBJ databases">
        <title>Genomic Encyclopedia of Type Strains, Phase IV (KMG-IV): sequencing the most valuable type-strain genomes for metagenomic binning, comparative biology and taxonomic classification.</title>
        <authorList>
            <person name="Goeker M."/>
        </authorList>
    </citation>
    <scope>NUCLEOTIDE SEQUENCE [LARGE SCALE GENOMIC DNA]</scope>
    <source>
        <strain evidence="1 2">DSM 101727</strain>
    </source>
</reference>
<dbReference type="EMBL" id="SGWQ01000001">
    <property type="protein sequence ID" value="RZS44359.1"/>
    <property type="molecule type" value="Genomic_DNA"/>
</dbReference>